<evidence type="ECO:0000313" key="3">
    <source>
        <dbReference type="EMBL" id="EEC80493.1"/>
    </source>
</evidence>
<dbReference type="AlphaFoldDB" id="B8B143"/>
<proteinExistence type="predicted"/>
<dbReference type="Gene3D" id="1.25.40.20">
    <property type="entry name" value="Ankyrin repeat-containing domain"/>
    <property type="match status" value="1"/>
</dbReference>
<dbReference type="InterPro" id="IPR044515">
    <property type="entry name" value="ABTB1"/>
</dbReference>
<dbReference type="GO" id="GO:0000151">
    <property type="term" value="C:ubiquitin ligase complex"/>
    <property type="evidence" value="ECO:0007669"/>
    <property type="project" value="TreeGrafter"/>
</dbReference>
<keyword evidence="4" id="KW-1185">Reference proteome</keyword>
<dbReference type="InterPro" id="IPR002110">
    <property type="entry name" value="Ankyrin_rpt"/>
</dbReference>
<keyword evidence="1" id="KW-0677">Repeat</keyword>
<organism evidence="3 4">
    <name type="scientific">Oryza sativa subsp. indica</name>
    <name type="common">Rice</name>
    <dbReference type="NCBI Taxonomy" id="39946"/>
    <lineage>
        <taxon>Eukaryota</taxon>
        <taxon>Viridiplantae</taxon>
        <taxon>Streptophyta</taxon>
        <taxon>Embryophyta</taxon>
        <taxon>Tracheophyta</taxon>
        <taxon>Spermatophyta</taxon>
        <taxon>Magnoliopsida</taxon>
        <taxon>Liliopsida</taxon>
        <taxon>Poales</taxon>
        <taxon>Poaceae</taxon>
        <taxon>BOP clade</taxon>
        <taxon>Oryzoideae</taxon>
        <taxon>Oryzeae</taxon>
        <taxon>Oryzinae</taxon>
        <taxon>Oryza</taxon>
        <taxon>Oryza sativa</taxon>
    </lineage>
</organism>
<evidence type="ECO:0000256" key="2">
    <source>
        <dbReference type="ARBA" id="ARBA00023043"/>
    </source>
</evidence>
<gene>
    <name evidence="3" type="ORF">OsI_22737</name>
</gene>
<name>B8B143_ORYSI</name>
<dbReference type="OMA" id="FFGCEAN"/>
<evidence type="ECO:0000256" key="1">
    <source>
        <dbReference type="ARBA" id="ARBA00022737"/>
    </source>
</evidence>
<dbReference type="GO" id="GO:0005737">
    <property type="term" value="C:cytoplasm"/>
    <property type="evidence" value="ECO:0007669"/>
    <property type="project" value="TreeGrafter"/>
</dbReference>
<dbReference type="SUPFAM" id="SSF48403">
    <property type="entry name" value="Ankyrin repeat"/>
    <property type="match status" value="1"/>
</dbReference>
<dbReference type="Pfam" id="PF12796">
    <property type="entry name" value="Ank_2"/>
    <property type="match status" value="1"/>
</dbReference>
<dbReference type="HOGENOM" id="CLU_1491394_0_0_1"/>
<protein>
    <submittedName>
        <fullName evidence="3">Uncharacterized protein</fullName>
    </submittedName>
</protein>
<reference evidence="3 4" key="1">
    <citation type="journal article" date="2005" name="PLoS Biol.">
        <title>The genomes of Oryza sativa: a history of duplications.</title>
        <authorList>
            <person name="Yu J."/>
            <person name="Wang J."/>
            <person name="Lin W."/>
            <person name="Li S."/>
            <person name="Li H."/>
            <person name="Zhou J."/>
            <person name="Ni P."/>
            <person name="Dong W."/>
            <person name="Hu S."/>
            <person name="Zeng C."/>
            <person name="Zhang J."/>
            <person name="Zhang Y."/>
            <person name="Li R."/>
            <person name="Xu Z."/>
            <person name="Li S."/>
            <person name="Li X."/>
            <person name="Zheng H."/>
            <person name="Cong L."/>
            <person name="Lin L."/>
            <person name="Yin J."/>
            <person name="Geng J."/>
            <person name="Li G."/>
            <person name="Shi J."/>
            <person name="Liu J."/>
            <person name="Lv H."/>
            <person name="Li J."/>
            <person name="Wang J."/>
            <person name="Deng Y."/>
            <person name="Ran L."/>
            <person name="Shi X."/>
            <person name="Wang X."/>
            <person name="Wu Q."/>
            <person name="Li C."/>
            <person name="Ren X."/>
            <person name="Wang J."/>
            <person name="Wang X."/>
            <person name="Li D."/>
            <person name="Liu D."/>
            <person name="Zhang X."/>
            <person name="Ji Z."/>
            <person name="Zhao W."/>
            <person name="Sun Y."/>
            <person name="Zhang Z."/>
            <person name="Bao J."/>
            <person name="Han Y."/>
            <person name="Dong L."/>
            <person name="Ji J."/>
            <person name="Chen P."/>
            <person name="Wu S."/>
            <person name="Liu J."/>
            <person name="Xiao Y."/>
            <person name="Bu D."/>
            <person name="Tan J."/>
            <person name="Yang L."/>
            <person name="Ye C."/>
            <person name="Zhang J."/>
            <person name="Xu J."/>
            <person name="Zhou Y."/>
            <person name="Yu Y."/>
            <person name="Zhang B."/>
            <person name="Zhuang S."/>
            <person name="Wei H."/>
            <person name="Liu B."/>
            <person name="Lei M."/>
            <person name="Yu H."/>
            <person name="Li Y."/>
            <person name="Xu H."/>
            <person name="Wei S."/>
            <person name="He X."/>
            <person name="Fang L."/>
            <person name="Zhang Z."/>
            <person name="Zhang Y."/>
            <person name="Huang X."/>
            <person name="Su Z."/>
            <person name="Tong W."/>
            <person name="Li J."/>
            <person name="Tong Z."/>
            <person name="Li S."/>
            <person name="Ye J."/>
            <person name="Wang L."/>
            <person name="Fang L."/>
            <person name="Lei T."/>
            <person name="Chen C."/>
            <person name="Chen H."/>
            <person name="Xu Z."/>
            <person name="Li H."/>
            <person name="Huang H."/>
            <person name="Zhang F."/>
            <person name="Xu H."/>
            <person name="Li N."/>
            <person name="Zhao C."/>
            <person name="Li S."/>
            <person name="Dong L."/>
            <person name="Huang Y."/>
            <person name="Li L."/>
            <person name="Xi Y."/>
            <person name="Qi Q."/>
            <person name="Li W."/>
            <person name="Zhang B."/>
            <person name="Hu W."/>
            <person name="Zhang Y."/>
            <person name="Tian X."/>
            <person name="Jiao Y."/>
            <person name="Liang X."/>
            <person name="Jin J."/>
            <person name="Gao L."/>
            <person name="Zheng W."/>
            <person name="Hao B."/>
            <person name="Liu S."/>
            <person name="Wang W."/>
            <person name="Yuan L."/>
            <person name="Cao M."/>
            <person name="McDermott J."/>
            <person name="Samudrala R."/>
            <person name="Wang J."/>
            <person name="Wong G.K."/>
            <person name="Yang H."/>
        </authorList>
    </citation>
    <scope>NUCLEOTIDE SEQUENCE [LARGE SCALE GENOMIC DNA]</scope>
    <source>
        <strain evidence="4">cv. 93-11</strain>
    </source>
</reference>
<dbReference type="InterPro" id="IPR036770">
    <property type="entry name" value="Ankyrin_rpt-contain_sf"/>
</dbReference>
<dbReference type="FunFam" id="1.25.40.20:FF:000328">
    <property type="entry name" value="BTB/POZ domain-containing protein"/>
    <property type="match status" value="1"/>
</dbReference>
<dbReference type="PANTHER" id="PTHR46231">
    <property type="entry name" value="ANKYRIN REPEAT AND BTB/POZ DOMAIN-CONTAINING PROTEIN 1"/>
    <property type="match status" value="1"/>
</dbReference>
<sequence length="181" mass="19354">MDRPRQQHEPEHLGGGGIDVEVELDPEDLQPSVPLKKVPAGDLFEAARAGDCARLALLLGGGANVNERDRWDSVALYYACLAGHADAARMLLEAGAVCAERTFDGDRCHYAALNLRLRRLLKAFEARPPPLPPLPAALRATFLACPANRAAFLEMLQWTAGSEAAALAAAAGECVSLDRLC</sequence>
<dbReference type="PANTHER" id="PTHR46231:SF1">
    <property type="entry name" value="ANKYRIN REPEAT AND BTB_POZ DOMAIN-CONTAINING PROTEIN 1"/>
    <property type="match status" value="1"/>
</dbReference>
<keyword evidence="2" id="KW-0040">ANK repeat</keyword>
<dbReference type="Proteomes" id="UP000007015">
    <property type="component" value="Chromosome 6"/>
</dbReference>
<dbReference type="STRING" id="39946.B8B143"/>
<accession>B8B143</accession>
<evidence type="ECO:0000313" key="4">
    <source>
        <dbReference type="Proteomes" id="UP000007015"/>
    </source>
</evidence>
<dbReference type="EMBL" id="CM000131">
    <property type="protein sequence ID" value="EEC80493.1"/>
    <property type="molecule type" value="Genomic_DNA"/>
</dbReference>
<dbReference type="Gramene" id="BGIOSGA022792-TA">
    <property type="protein sequence ID" value="BGIOSGA022792-PA"/>
    <property type="gene ID" value="BGIOSGA022792"/>
</dbReference>